<gene>
    <name evidence="2" type="ORF">ISP15_02020</name>
</gene>
<organism evidence="2 3">
    <name type="scientific">Dyella jejuensis</name>
    <dbReference type="NCBI Taxonomy" id="1432009"/>
    <lineage>
        <taxon>Bacteria</taxon>
        <taxon>Pseudomonadati</taxon>
        <taxon>Pseudomonadota</taxon>
        <taxon>Gammaproteobacteria</taxon>
        <taxon>Lysobacterales</taxon>
        <taxon>Rhodanobacteraceae</taxon>
        <taxon>Dyella</taxon>
    </lineage>
</organism>
<sequence>MTVTPSPESQPRAIEGREELAAIRLQLLAATRYKLAIYLPALPADVLSRPAELAELRRIATSGRGAEIRLVLGDPAAALRSGHRLIDLAQRVPSTLQIRMPVEDDASTIRNSRAWLLNDSLGYLFLPDAERLAGRAALSDGPGLAPLLLQFDQLWGRAVPATSLQPLGL</sequence>
<evidence type="ECO:0000313" key="2">
    <source>
        <dbReference type="EMBL" id="MFK2899099.1"/>
    </source>
</evidence>
<evidence type="ECO:0000313" key="3">
    <source>
        <dbReference type="Proteomes" id="UP001620461"/>
    </source>
</evidence>
<reference evidence="2 3" key="1">
    <citation type="submission" date="2020-10" db="EMBL/GenBank/DDBJ databases">
        <title>Phylogeny of dyella-like bacteria.</title>
        <authorList>
            <person name="Fu J."/>
        </authorList>
    </citation>
    <scope>NUCLEOTIDE SEQUENCE [LARGE SCALE GENOMIC DNA]</scope>
    <source>
        <strain evidence="2 3">JP1</strain>
    </source>
</reference>
<name>A0ABW8JDK5_9GAMM</name>
<protein>
    <recommendedName>
        <fullName evidence="1">DUF7931 domain-containing protein</fullName>
    </recommendedName>
</protein>
<dbReference type="EMBL" id="JADIKJ010000002">
    <property type="protein sequence ID" value="MFK2899099.1"/>
    <property type="molecule type" value="Genomic_DNA"/>
</dbReference>
<proteinExistence type="predicted"/>
<feature type="domain" description="DUF7931" evidence="1">
    <location>
        <begin position="18"/>
        <end position="166"/>
    </location>
</feature>
<dbReference type="InterPro" id="IPR057691">
    <property type="entry name" value="DUF7931"/>
</dbReference>
<keyword evidence="3" id="KW-1185">Reference proteome</keyword>
<evidence type="ECO:0000259" key="1">
    <source>
        <dbReference type="Pfam" id="PF25559"/>
    </source>
</evidence>
<dbReference type="Pfam" id="PF25559">
    <property type="entry name" value="DUF7931"/>
    <property type="match status" value="1"/>
</dbReference>
<comment type="caution">
    <text evidence="2">The sequence shown here is derived from an EMBL/GenBank/DDBJ whole genome shotgun (WGS) entry which is preliminary data.</text>
</comment>
<dbReference type="Proteomes" id="UP001620461">
    <property type="component" value="Unassembled WGS sequence"/>
</dbReference>
<accession>A0ABW8JDK5</accession>